<dbReference type="InterPro" id="IPR029063">
    <property type="entry name" value="SAM-dependent_MTases_sf"/>
</dbReference>
<dbReference type="GO" id="GO:0032259">
    <property type="term" value="P:methylation"/>
    <property type="evidence" value="ECO:0007669"/>
    <property type="project" value="UniProtKB-KW"/>
</dbReference>
<dbReference type="Pfam" id="PF04672">
    <property type="entry name" value="Methyltransf_19"/>
    <property type="match status" value="1"/>
</dbReference>
<proteinExistence type="predicted"/>
<dbReference type="SUPFAM" id="SSF53335">
    <property type="entry name" value="S-adenosyl-L-methionine-dependent methyltransferases"/>
    <property type="match status" value="1"/>
</dbReference>
<accession>A0A1I2WX54</accession>
<protein>
    <submittedName>
        <fullName evidence="1">S-adenosyl methyltransferase</fullName>
    </submittedName>
</protein>
<organism evidence="1 2">
    <name type="scientific">Streptomyces mirabilis</name>
    <dbReference type="NCBI Taxonomy" id="68239"/>
    <lineage>
        <taxon>Bacteria</taxon>
        <taxon>Bacillati</taxon>
        <taxon>Actinomycetota</taxon>
        <taxon>Actinomycetes</taxon>
        <taxon>Kitasatosporales</taxon>
        <taxon>Streptomycetaceae</taxon>
        <taxon>Streptomyces</taxon>
    </lineage>
</organism>
<dbReference type="EMBL" id="FONR01000040">
    <property type="protein sequence ID" value="SFH05307.1"/>
    <property type="molecule type" value="Genomic_DNA"/>
</dbReference>
<gene>
    <name evidence="1" type="ORF">SAMN02787118_14038</name>
</gene>
<dbReference type="AlphaFoldDB" id="A0A1I2WX54"/>
<reference evidence="1 2" key="1">
    <citation type="submission" date="2016-10" db="EMBL/GenBank/DDBJ databases">
        <authorList>
            <person name="de Groot N.N."/>
        </authorList>
    </citation>
    <scope>NUCLEOTIDE SEQUENCE [LARGE SCALE GENOMIC DNA]</scope>
    <source>
        <strain evidence="1 2">OK461</strain>
    </source>
</reference>
<keyword evidence="1" id="KW-0808">Transferase</keyword>
<keyword evidence="1" id="KW-0489">Methyltransferase</keyword>
<evidence type="ECO:0000313" key="2">
    <source>
        <dbReference type="Proteomes" id="UP000181942"/>
    </source>
</evidence>
<dbReference type="PIRSF" id="PIRSF017393">
    <property type="entry name" value="MTase_SAV2177"/>
    <property type="match status" value="1"/>
</dbReference>
<sequence length="301" mass="33358">MPSRRPRPAGGSQNEGPQATLRERMAAMTYEGSSIDPAKPSIARVYDYLLGGKDNYAVDREIGDVFKRDLPGSVAIAFANRAALTRAVREIAKTTGIRQFIDLGSGLPTADNVHQVAQRHAPESRVVYVDIDPQVLVHGRALLENNDRTRVVAVDVRNPEGIHTHPDTLEIIDFTRPVAVILSAILHHVNDDEDPAGIVRYWRDHVPSGSYFFISHFRSGNNPETAEAEKVLQQTFGRGRWRTDAEIASLLDGLEILDPGIVPASLWRPDESDTPWNSGERRELTVWEHLIAAGLARKAQT</sequence>
<dbReference type="InterPro" id="IPR006764">
    <property type="entry name" value="SAM_dep_MeTrfase_SAV2177_type"/>
</dbReference>
<dbReference type="Proteomes" id="UP000181942">
    <property type="component" value="Unassembled WGS sequence"/>
</dbReference>
<evidence type="ECO:0000313" key="1">
    <source>
        <dbReference type="EMBL" id="SFH05307.1"/>
    </source>
</evidence>
<name>A0A1I2WX54_9ACTN</name>
<dbReference type="GO" id="GO:0008168">
    <property type="term" value="F:methyltransferase activity"/>
    <property type="evidence" value="ECO:0007669"/>
    <property type="project" value="UniProtKB-KW"/>
</dbReference>
<dbReference type="Gene3D" id="3.40.50.150">
    <property type="entry name" value="Vaccinia Virus protein VP39"/>
    <property type="match status" value="1"/>
</dbReference>